<dbReference type="EMBL" id="PYGE01000006">
    <property type="protein sequence ID" value="PSL04126.1"/>
    <property type="molecule type" value="Genomic_DNA"/>
</dbReference>
<feature type="coiled-coil region" evidence="1">
    <location>
        <begin position="146"/>
        <end position="173"/>
    </location>
</feature>
<comment type="caution">
    <text evidence="3">The sequence shown here is derived from an EMBL/GenBank/DDBJ whole genome shotgun (WGS) entry which is preliminary data.</text>
</comment>
<dbReference type="InterPro" id="IPR057369">
    <property type="entry name" value="VG15"/>
</dbReference>
<evidence type="ECO:0000256" key="2">
    <source>
        <dbReference type="SAM" id="MobiDB-lite"/>
    </source>
</evidence>
<keyword evidence="4" id="KW-1185">Reference proteome</keyword>
<gene>
    <name evidence="3" type="ORF">CLV30_106131</name>
</gene>
<dbReference type="Pfam" id="PF25310">
    <property type="entry name" value="VG15"/>
    <property type="match status" value="1"/>
</dbReference>
<organism evidence="3 4">
    <name type="scientific">Haloactinopolyspora alba</name>
    <dbReference type="NCBI Taxonomy" id="648780"/>
    <lineage>
        <taxon>Bacteria</taxon>
        <taxon>Bacillati</taxon>
        <taxon>Actinomycetota</taxon>
        <taxon>Actinomycetes</taxon>
        <taxon>Jiangellales</taxon>
        <taxon>Jiangellaceae</taxon>
        <taxon>Haloactinopolyspora</taxon>
    </lineage>
</organism>
<evidence type="ECO:0000256" key="1">
    <source>
        <dbReference type="SAM" id="Coils"/>
    </source>
</evidence>
<dbReference type="AlphaFoldDB" id="A0A2P8E3U8"/>
<proteinExistence type="predicted"/>
<evidence type="ECO:0000313" key="3">
    <source>
        <dbReference type="EMBL" id="PSL04126.1"/>
    </source>
</evidence>
<protein>
    <recommendedName>
        <fullName evidence="5">Minor capsid protein 2</fullName>
    </recommendedName>
</protein>
<accession>A0A2P8E3U8</accession>
<name>A0A2P8E3U8_9ACTN</name>
<dbReference type="Proteomes" id="UP000243528">
    <property type="component" value="Unassembled WGS sequence"/>
</dbReference>
<feature type="region of interest" description="Disordered" evidence="2">
    <location>
        <begin position="113"/>
        <end position="146"/>
    </location>
</feature>
<evidence type="ECO:0000313" key="4">
    <source>
        <dbReference type="Proteomes" id="UP000243528"/>
    </source>
</evidence>
<evidence type="ECO:0008006" key="5">
    <source>
        <dbReference type="Google" id="ProtNLM"/>
    </source>
</evidence>
<keyword evidence="1" id="KW-0175">Coiled coil</keyword>
<feature type="compositionally biased region" description="Acidic residues" evidence="2">
    <location>
        <begin position="116"/>
        <end position="140"/>
    </location>
</feature>
<sequence>MTTPAHIREAEEASAAFQLALAQIGVETTAEALELWESVNPARLAATAQQWLDRAVQLILTRRRQSRALAMAYYRLARALRTGRTVADPTLPSPRYVTLEVLRGEFRALAGVESDLPPDEVVEPSDEPEPEPGEPSEPIDEDRVPVEEIEDLRAEEERREREAEEEARLVLDALGPANIERQLEDLGDDRLEELSAREVDELREQAHAKAGARQAAAASRVARNGGRDLIKAAGDRDERVLGYVRLSRTGTPCGWCAMLLSRGFTPKSGPYRSQSSAGPTRQELVAGTAADVDRYHDNCNCYAEPVYSREQLNNSPLFALNRRYAQEWPRVTRGTSGRDALSVWRKYIRSQQD</sequence>
<dbReference type="RefSeq" id="WP_165358503.1">
    <property type="nucleotide sequence ID" value="NZ_ML142900.1"/>
</dbReference>
<reference evidence="3 4" key="1">
    <citation type="submission" date="2018-03" db="EMBL/GenBank/DDBJ databases">
        <title>Genomic Encyclopedia of Archaeal and Bacterial Type Strains, Phase II (KMG-II): from individual species to whole genera.</title>
        <authorList>
            <person name="Goeker M."/>
        </authorList>
    </citation>
    <scope>NUCLEOTIDE SEQUENCE [LARGE SCALE GENOMIC DNA]</scope>
    <source>
        <strain evidence="3 4">DSM 45211</strain>
    </source>
</reference>